<organism evidence="3 4">
    <name type="scientific">Phenylobacterium terrae</name>
    <dbReference type="NCBI Taxonomy" id="2665495"/>
    <lineage>
        <taxon>Bacteria</taxon>
        <taxon>Pseudomonadati</taxon>
        <taxon>Pseudomonadota</taxon>
        <taxon>Alphaproteobacteria</taxon>
        <taxon>Caulobacterales</taxon>
        <taxon>Caulobacteraceae</taxon>
        <taxon>Phenylobacterium</taxon>
    </lineage>
</organism>
<dbReference type="EC" id="3.4.24.-" evidence="3"/>
<proteinExistence type="predicted"/>
<dbReference type="PANTHER" id="PTHR21666:SF270">
    <property type="entry name" value="MUREIN HYDROLASE ACTIVATOR ENVC"/>
    <property type="match status" value="1"/>
</dbReference>
<dbReference type="InterPro" id="IPR050570">
    <property type="entry name" value="Cell_wall_metabolism_enzyme"/>
</dbReference>
<dbReference type="InterPro" id="IPR016047">
    <property type="entry name" value="M23ase_b-sheet_dom"/>
</dbReference>
<dbReference type="GO" id="GO:0016787">
    <property type="term" value="F:hydrolase activity"/>
    <property type="evidence" value="ECO:0007669"/>
    <property type="project" value="UniProtKB-KW"/>
</dbReference>
<feature type="region of interest" description="Disordered" evidence="1">
    <location>
        <begin position="312"/>
        <end position="349"/>
    </location>
</feature>
<dbReference type="EMBL" id="JBHUEY010000001">
    <property type="protein sequence ID" value="MFD1782730.1"/>
    <property type="molecule type" value="Genomic_DNA"/>
</dbReference>
<evidence type="ECO:0000259" key="2">
    <source>
        <dbReference type="Pfam" id="PF01551"/>
    </source>
</evidence>
<name>A0ABW4MXY3_9CAUL</name>
<evidence type="ECO:0000313" key="3">
    <source>
        <dbReference type="EMBL" id="MFD1782730.1"/>
    </source>
</evidence>
<dbReference type="Proteomes" id="UP001597237">
    <property type="component" value="Unassembled WGS sequence"/>
</dbReference>
<feature type="domain" description="M23ase beta-sheet core" evidence="2">
    <location>
        <begin position="101"/>
        <end position="197"/>
    </location>
</feature>
<dbReference type="RefSeq" id="WP_377282403.1">
    <property type="nucleotide sequence ID" value="NZ_JBHRSI010000006.1"/>
</dbReference>
<dbReference type="CDD" id="cd12797">
    <property type="entry name" value="M23_peptidase"/>
    <property type="match status" value="1"/>
</dbReference>
<sequence length="349" mass="36933">MTQQSLAAEGRTPNWIADLVVGGTAALLAITVAQAALPDQGQRLPKLTISQGPAAVDEAEPAAPAPPAEPQGIVFGEPVPGYPIISPFGLRKLPWEEYGRLHQGVDIAAPAGLPVQVIADGVVVRAGQDGAYGRFVEVRHADGLNSFYAHLGGFSPNARAGIAVKRGASIGQVGSTGSSTGAHLHIEVRRNGRPLNPSYFIGKSYESAEELPFRQASYVPRRVRIAYVSYIPKSKREKMEAREEAKMLAAEEARAAKALAEETRRLNLMAQNEARLTALAKLPGARPETMERMPATPPKVDLPPIVDMPVKKAEPAAQPAAQPATPPPATVTIDTDANGRVRATIDPAG</sequence>
<gene>
    <name evidence="3" type="ORF">ACFSC0_04935</name>
</gene>
<dbReference type="Gene3D" id="2.70.70.10">
    <property type="entry name" value="Glucose Permease (Domain IIA)"/>
    <property type="match status" value="1"/>
</dbReference>
<protein>
    <submittedName>
        <fullName evidence="3">M23 family metallopeptidase</fullName>
        <ecNumber evidence="3">3.4.24.-</ecNumber>
    </submittedName>
</protein>
<keyword evidence="4" id="KW-1185">Reference proteome</keyword>
<dbReference type="PANTHER" id="PTHR21666">
    <property type="entry name" value="PEPTIDASE-RELATED"/>
    <property type="match status" value="1"/>
</dbReference>
<dbReference type="InterPro" id="IPR011055">
    <property type="entry name" value="Dup_hybrid_motif"/>
</dbReference>
<accession>A0ABW4MXY3</accession>
<dbReference type="Pfam" id="PF01551">
    <property type="entry name" value="Peptidase_M23"/>
    <property type="match status" value="1"/>
</dbReference>
<keyword evidence="3" id="KW-0378">Hydrolase</keyword>
<reference evidence="4" key="1">
    <citation type="journal article" date="2019" name="Int. J. Syst. Evol. Microbiol.">
        <title>The Global Catalogue of Microorganisms (GCM) 10K type strain sequencing project: providing services to taxonomists for standard genome sequencing and annotation.</title>
        <authorList>
            <consortium name="The Broad Institute Genomics Platform"/>
            <consortium name="The Broad Institute Genome Sequencing Center for Infectious Disease"/>
            <person name="Wu L."/>
            <person name="Ma J."/>
        </authorList>
    </citation>
    <scope>NUCLEOTIDE SEQUENCE [LARGE SCALE GENOMIC DNA]</scope>
    <source>
        <strain evidence="4">DFY28</strain>
    </source>
</reference>
<dbReference type="SUPFAM" id="SSF51261">
    <property type="entry name" value="Duplicated hybrid motif"/>
    <property type="match status" value="1"/>
</dbReference>
<evidence type="ECO:0000256" key="1">
    <source>
        <dbReference type="SAM" id="MobiDB-lite"/>
    </source>
</evidence>
<comment type="caution">
    <text evidence="3">The sequence shown here is derived from an EMBL/GenBank/DDBJ whole genome shotgun (WGS) entry which is preliminary data.</text>
</comment>
<evidence type="ECO:0000313" key="4">
    <source>
        <dbReference type="Proteomes" id="UP001597237"/>
    </source>
</evidence>